<organism evidence="1 2">
    <name type="scientific">Trametes sanguinea</name>
    <dbReference type="NCBI Taxonomy" id="158606"/>
    <lineage>
        <taxon>Eukaryota</taxon>
        <taxon>Fungi</taxon>
        <taxon>Dikarya</taxon>
        <taxon>Basidiomycota</taxon>
        <taxon>Agaricomycotina</taxon>
        <taxon>Agaricomycetes</taxon>
        <taxon>Polyporales</taxon>
        <taxon>Polyporaceae</taxon>
        <taxon>Trametes</taxon>
    </lineage>
</organism>
<proteinExistence type="predicted"/>
<evidence type="ECO:0000313" key="1">
    <source>
        <dbReference type="EMBL" id="KAJ2972400.1"/>
    </source>
</evidence>
<dbReference type="EMBL" id="JANSHE010005160">
    <property type="protein sequence ID" value="KAJ2972400.1"/>
    <property type="molecule type" value="Genomic_DNA"/>
</dbReference>
<name>A0ACC1MZY0_9APHY</name>
<protein>
    <submittedName>
        <fullName evidence="1">Uncharacterized protein</fullName>
    </submittedName>
</protein>
<sequence length="403" mass="45512">MEDLFEGFQLCCAMAMLETKSRCPLKTHRHYRLVVKEVCLPLREFRIFYELVGVICDCVETHGNAYKRKGLLHRDISAGNVLMYPKQVVVKGKTVEARVGILADWELAKRVSIPNAEDAPRQPDRTGTWQFTSAMALDNPKKRIVVQDDMESFLHLMLYYAIRFLPHNCRNVGKFMDDYFDGQLEEDGVYYGGEKKLNAMTEGKLSTHGTSLTFYKLKPPTPGNAKSASSSTPQDNQPTATRFDPHPINAVFSDFLARIEAHYKLFYIARPGKDTTSVDGETDTLDPSLADIAEFVRSHHELEPNSAAEATPQTPEPPAMSEEEKRRLEDLAAKLGDHAEMARLLRQHIQRPGWSVTYKDRIADQLPKTYSRDIGTALGTKRTRDSAQLGTAESSSKRTRSLR</sequence>
<comment type="caution">
    <text evidence="1">The sequence shown here is derived from an EMBL/GenBank/DDBJ whole genome shotgun (WGS) entry which is preliminary data.</text>
</comment>
<gene>
    <name evidence="1" type="ORF">NUW54_g12276</name>
</gene>
<evidence type="ECO:0000313" key="2">
    <source>
        <dbReference type="Proteomes" id="UP001144978"/>
    </source>
</evidence>
<accession>A0ACC1MZY0</accession>
<dbReference type="Proteomes" id="UP001144978">
    <property type="component" value="Unassembled WGS sequence"/>
</dbReference>
<reference evidence="1" key="1">
    <citation type="submission" date="2022-08" db="EMBL/GenBank/DDBJ databases">
        <title>Genome Sequence of Pycnoporus sanguineus.</title>
        <authorList>
            <person name="Buettner E."/>
        </authorList>
    </citation>
    <scope>NUCLEOTIDE SEQUENCE</scope>
    <source>
        <strain evidence="1">CG-C14</strain>
    </source>
</reference>
<keyword evidence="2" id="KW-1185">Reference proteome</keyword>